<feature type="compositionally biased region" description="Basic and acidic residues" evidence="1">
    <location>
        <begin position="217"/>
        <end position="258"/>
    </location>
</feature>
<feature type="compositionally biased region" description="Basic and acidic residues" evidence="1">
    <location>
        <begin position="185"/>
        <end position="196"/>
    </location>
</feature>
<dbReference type="SUPFAM" id="SSF48371">
    <property type="entry name" value="ARM repeat"/>
    <property type="match status" value="2"/>
</dbReference>
<dbReference type="SMART" id="SM00185">
    <property type="entry name" value="ARM"/>
    <property type="match status" value="4"/>
</dbReference>
<evidence type="ECO:0000313" key="3">
    <source>
        <dbReference type="EMBL" id="PFX17111.1"/>
    </source>
</evidence>
<comment type="caution">
    <text evidence="3">The sequence shown here is derived from an EMBL/GenBank/DDBJ whole genome shotgun (WGS) entry which is preliminary data.</text>
</comment>
<dbReference type="Gene3D" id="3.40.50.10140">
    <property type="entry name" value="Toll/interleukin-1 receptor homology (TIR) domain"/>
    <property type="match status" value="2"/>
</dbReference>
<accession>A0A2B4RHM2</accession>
<dbReference type="GO" id="GO:0007165">
    <property type="term" value="P:signal transduction"/>
    <property type="evidence" value="ECO:0007669"/>
    <property type="project" value="InterPro"/>
</dbReference>
<dbReference type="InterPro" id="IPR000157">
    <property type="entry name" value="TIR_dom"/>
</dbReference>
<feature type="domain" description="TIR" evidence="2">
    <location>
        <begin position="566"/>
        <end position="677"/>
    </location>
</feature>
<feature type="region of interest" description="Disordered" evidence="1">
    <location>
        <begin position="185"/>
        <end position="258"/>
    </location>
</feature>
<dbReference type="PANTHER" id="PTHR46270">
    <property type="entry name" value="ARMADILLO-TYPE FOLD-RELATED"/>
    <property type="match status" value="1"/>
</dbReference>
<dbReference type="InterPro" id="IPR011989">
    <property type="entry name" value="ARM-like"/>
</dbReference>
<dbReference type="InterPro" id="IPR016024">
    <property type="entry name" value="ARM-type_fold"/>
</dbReference>
<reference evidence="4" key="1">
    <citation type="journal article" date="2017" name="bioRxiv">
        <title>Comparative analysis of the genomes of Stylophora pistillata and Acropora digitifera provides evidence for extensive differences between species of corals.</title>
        <authorList>
            <person name="Voolstra C.R."/>
            <person name="Li Y."/>
            <person name="Liew Y.J."/>
            <person name="Baumgarten S."/>
            <person name="Zoccola D."/>
            <person name="Flot J.-F."/>
            <person name="Tambutte S."/>
            <person name="Allemand D."/>
            <person name="Aranda M."/>
        </authorList>
    </citation>
    <scope>NUCLEOTIDE SEQUENCE [LARGE SCALE GENOMIC DNA]</scope>
</reference>
<dbReference type="PANTHER" id="PTHR46270:SF2">
    <property type="entry name" value="TIR DOMAIN-CONTAINING PROTEIN"/>
    <property type="match status" value="1"/>
</dbReference>
<name>A0A2B4RHM2_STYPI</name>
<evidence type="ECO:0000256" key="1">
    <source>
        <dbReference type="SAM" id="MobiDB-lite"/>
    </source>
</evidence>
<dbReference type="Pfam" id="PF15299">
    <property type="entry name" value="ALS2CR8"/>
    <property type="match status" value="1"/>
</dbReference>
<dbReference type="Pfam" id="PF13676">
    <property type="entry name" value="TIR_2"/>
    <property type="match status" value="2"/>
</dbReference>
<dbReference type="Gene3D" id="1.10.150.50">
    <property type="entry name" value="Transcription Factor, Ets-1"/>
    <property type="match status" value="2"/>
</dbReference>
<organism evidence="3 4">
    <name type="scientific">Stylophora pistillata</name>
    <name type="common">Smooth cauliflower coral</name>
    <dbReference type="NCBI Taxonomy" id="50429"/>
    <lineage>
        <taxon>Eukaryota</taxon>
        <taxon>Metazoa</taxon>
        <taxon>Cnidaria</taxon>
        <taxon>Anthozoa</taxon>
        <taxon>Hexacorallia</taxon>
        <taxon>Scleractinia</taxon>
        <taxon>Astrocoeniina</taxon>
        <taxon>Pocilloporidae</taxon>
        <taxon>Stylophora</taxon>
    </lineage>
</organism>
<dbReference type="GO" id="GO:0003700">
    <property type="term" value="F:DNA-binding transcription factor activity"/>
    <property type="evidence" value="ECO:0007669"/>
    <property type="project" value="InterPro"/>
</dbReference>
<dbReference type="InterPro" id="IPR035897">
    <property type="entry name" value="Toll_tir_struct_dom_sf"/>
</dbReference>
<feature type="compositionally biased region" description="Basic and acidic residues" evidence="1">
    <location>
        <begin position="58"/>
        <end position="73"/>
    </location>
</feature>
<dbReference type="SUPFAM" id="SSF47769">
    <property type="entry name" value="SAM/Pointed domain"/>
    <property type="match status" value="2"/>
</dbReference>
<dbReference type="Gene3D" id="1.25.10.10">
    <property type="entry name" value="Leucine-rich Repeat Variant"/>
    <property type="match status" value="2"/>
</dbReference>
<evidence type="ECO:0000259" key="2">
    <source>
        <dbReference type="Pfam" id="PF13676"/>
    </source>
</evidence>
<proteinExistence type="predicted"/>
<dbReference type="OrthoDB" id="2148946at2759"/>
<feature type="compositionally biased region" description="Basic and acidic residues" evidence="1">
    <location>
        <begin position="30"/>
        <end position="41"/>
    </location>
</feature>
<sequence>MGSGTSKRTEQAVTTHARSNGKQTAIENIYHSEERHGKLSTDARSSNGNVKAESNATTREEKPVTDRFSAENEEITKDSNDEKIFISSFCENDPQLETRLSATNRHYQSLNDAFHDENFLTETSLEHAKALIDVYSKCRKRSNKTVVTDFALALGIHKLVYDIIDDRRSNYPDITTWDRIVRKDTEKEGQGNHEETNDSTLAGDENQNLDSTSPDVEQVKEGEIHKKTQERGIADPPESAKDEETNNTHDQKPQEGDEIQKTIQEGASEEDKTSEEDEEKITALKMSQDLLNHLLAAIMNFTDLHDSFCLACNDLGMVQILIGMTKDLQDTIPYHVKYVNPKTQYLSKYSSRGKMLNRTLGVLHNLSKRVPTRVNFAVCQALDVLIPLLKAEVALFGAKSLLVLACLIDEDNNHLIMADEGPIKFLTSILKKAIGSTTHRYLGLSASELAEGLGQIAVNDSNKKTTGQCEAVPILVKMLQNAKGNEETLNACNTLWTLAFDETNRQMIKSDDYALFELRKLLTTSEDSQIKRAAAGALWECEGKEKHAEEKQETVTLQQVSEAKHVMISYQWDVQNLVIQIKNKLQADGFKVWMDVDEMGGSTLESMARAVENASVVLVCVSQKYKESPNCRSEAEYTFQLHKDVIPLMMDGKYKPDGWLGFIVGSKFWIDFSEKHKLDSNLGALIRELGNRGKIELHEPVAQGLGIKPAAALVDVVDASPQTSIKSWTCGDVKKWLNDVGLENRLDPKAVQQLDGQMLIRLRDLRKEKAGHKDFVFKERRFLVQDTRKFDCKAQIKMREILFFAQRKVAGISQPLDEKIIKRIHELTAEGVKEIYEMRRHLKIFVKEVLFRDDQQPQDTNRRYFPRTSDLRTHMYRATVKNRMSRIDQANVHMKTDEWRKVYNADSFYFRPHSEQVDTPMEVPVWSENEKDLCQGLDPTNQSYDQALMRQHYVTCLESANVAPFPKTLRRVPSHVVQNKTLEVKDDNSQKESLNLCQDIIAKLVAVLLNFSDLHDQFCVACSDVGMIQLFIKMTKELKDTISDNVKFVNPQTQHLTKYTVRGRMFSRILGTLHNLSKRVPTRVNFAACQASHVLIPLLKAEVALFGAKCLLILAYLIDENNNHLIMADEGPIKLLTNLLKKSLSDSNHRCVGFSSSELAEGLTQIAVNDNNKKMIAKCGAIQILLRMLQTAKDNEEKLNACNALWTLAFDEENKIEIKANEQAISELEKLLTEENVGIQRAAAGALWECTGRERYAEEKRQKVGLEQMIDAKHVMISYQWDVQKLVIQIKNKLEADGFKVWMDIDEMGGSTLESMARAVENASVVLVCVSQKYKESPNCRSEAEYTYQLHKDIIPLMMDGKYRPDGWLGFIVGSKFWIDFSEKHKMDSNVNKLVKELGARGKIELVESVVQAAAKDVVDASPQSSIRSWTHSDVKAWLQSVGLENRLDPKALQRIDGRRLLRLQDLRKESPEFFYSSIKTDLKLGNIFDVLDFVDELEKLME</sequence>
<dbReference type="Proteomes" id="UP000225706">
    <property type="component" value="Unassembled WGS sequence"/>
</dbReference>
<dbReference type="InterPro" id="IPR029309">
    <property type="entry name" value="CaRF"/>
</dbReference>
<gene>
    <name evidence="3" type="primary">PUB4</name>
    <name evidence="3" type="ORF">AWC38_SpisGene18582</name>
</gene>
<feature type="region of interest" description="Disordered" evidence="1">
    <location>
        <begin position="1"/>
        <end position="73"/>
    </location>
</feature>
<protein>
    <submittedName>
        <fullName evidence="3">U-box domain-containing protein 4</fullName>
    </submittedName>
</protein>
<feature type="compositionally biased region" description="Polar residues" evidence="1">
    <location>
        <begin position="205"/>
        <end position="215"/>
    </location>
</feature>
<dbReference type="InterPro" id="IPR013761">
    <property type="entry name" value="SAM/pointed_sf"/>
</dbReference>
<dbReference type="InterPro" id="IPR000225">
    <property type="entry name" value="Armadillo"/>
</dbReference>
<keyword evidence="4" id="KW-1185">Reference proteome</keyword>
<feature type="domain" description="TIR" evidence="2">
    <location>
        <begin position="1275"/>
        <end position="1394"/>
    </location>
</feature>
<dbReference type="SUPFAM" id="SSF52200">
    <property type="entry name" value="Toll/Interleukin receptor TIR domain"/>
    <property type="match status" value="2"/>
</dbReference>
<feature type="compositionally biased region" description="Polar residues" evidence="1">
    <location>
        <begin position="42"/>
        <end position="57"/>
    </location>
</feature>
<dbReference type="Pfam" id="PF00514">
    <property type="entry name" value="Arm"/>
    <property type="match status" value="1"/>
</dbReference>
<evidence type="ECO:0000313" key="4">
    <source>
        <dbReference type="Proteomes" id="UP000225706"/>
    </source>
</evidence>
<feature type="compositionally biased region" description="Polar residues" evidence="1">
    <location>
        <begin position="1"/>
        <end position="26"/>
    </location>
</feature>
<dbReference type="EMBL" id="LSMT01000496">
    <property type="protein sequence ID" value="PFX17111.1"/>
    <property type="molecule type" value="Genomic_DNA"/>
</dbReference>